<proteinExistence type="predicted"/>
<evidence type="ECO:0000313" key="2">
    <source>
        <dbReference type="EMBL" id="SEK10299.1"/>
    </source>
</evidence>
<dbReference type="OrthoDB" id="5782056at2"/>
<name>A0A1H7E8S8_9BURK</name>
<protein>
    <submittedName>
        <fullName evidence="2">Nuclease-related domain-containing protein</fullName>
    </submittedName>
</protein>
<reference evidence="3" key="1">
    <citation type="submission" date="2016-10" db="EMBL/GenBank/DDBJ databases">
        <authorList>
            <person name="Varghese N."/>
            <person name="Submissions S."/>
        </authorList>
    </citation>
    <scope>NUCLEOTIDE SEQUENCE [LARGE SCALE GENOMIC DNA]</scope>
    <source>
        <strain evidence="3">LMG 26031</strain>
    </source>
</reference>
<dbReference type="RefSeq" id="WP_090873388.1">
    <property type="nucleotide sequence ID" value="NZ_FNYE01000047.1"/>
</dbReference>
<gene>
    <name evidence="2" type="ORF">SAMN05192539_104738</name>
</gene>
<dbReference type="Pfam" id="PF08378">
    <property type="entry name" value="NERD"/>
    <property type="match status" value="1"/>
</dbReference>
<sequence>MFLEILLGVAAWQFIARKKRPSFGDLFRRKPADRSSALGEAGEAKAQAALRNSLTALCGADYHLFNGPIIIEHAPGADFPTAEIDHLAVTPFGIFVFETKNWSGYISPAEVPGFLTRTDRDGKAEDRRSPLEQNRTKVAFFRSRLPSLWLVAGAGLLVSDDAHLSPALHSDLLSLSDLPHWLRARRDSYAGMQSVDVQKAAEGIAILIETSPAAMDAHRARVAS</sequence>
<dbReference type="EMBL" id="FNYE01000047">
    <property type="protein sequence ID" value="SEK10299.1"/>
    <property type="molecule type" value="Genomic_DNA"/>
</dbReference>
<accession>A0A1H7E8S8</accession>
<dbReference type="Proteomes" id="UP000198866">
    <property type="component" value="Unassembled WGS sequence"/>
</dbReference>
<dbReference type="InterPro" id="IPR011528">
    <property type="entry name" value="NERD"/>
</dbReference>
<organism evidence="2 3">
    <name type="scientific">Paraburkholderia diazotrophica</name>
    <dbReference type="NCBI Taxonomy" id="667676"/>
    <lineage>
        <taxon>Bacteria</taxon>
        <taxon>Pseudomonadati</taxon>
        <taxon>Pseudomonadota</taxon>
        <taxon>Betaproteobacteria</taxon>
        <taxon>Burkholderiales</taxon>
        <taxon>Burkholderiaceae</taxon>
        <taxon>Paraburkholderia</taxon>
    </lineage>
</organism>
<feature type="domain" description="NERD" evidence="1">
    <location>
        <begin position="42"/>
        <end position="164"/>
    </location>
</feature>
<evidence type="ECO:0000313" key="3">
    <source>
        <dbReference type="Proteomes" id="UP000198866"/>
    </source>
</evidence>
<evidence type="ECO:0000259" key="1">
    <source>
        <dbReference type="PROSITE" id="PS50965"/>
    </source>
</evidence>
<keyword evidence="3" id="KW-1185">Reference proteome</keyword>
<dbReference type="AlphaFoldDB" id="A0A1H7E8S8"/>
<dbReference type="PROSITE" id="PS50965">
    <property type="entry name" value="NERD"/>
    <property type="match status" value="1"/>
</dbReference>